<keyword evidence="5 11" id="KW-0732">Signal</keyword>
<keyword evidence="3" id="KW-1003">Cell membrane</keyword>
<dbReference type="Proteomes" id="UP000825729">
    <property type="component" value="Unassembled WGS sequence"/>
</dbReference>
<evidence type="ECO:0000256" key="7">
    <source>
        <dbReference type="ARBA" id="ARBA00023136"/>
    </source>
</evidence>
<evidence type="ECO:0000256" key="4">
    <source>
        <dbReference type="ARBA" id="ARBA00022622"/>
    </source>
</evidence>
<organism evidence="13 14">
    <name type="scientific">Aristolochia fimbriata</name>
    <name type="common">White veined hardy Dutchman's pipe vine</name>
    <dbReference type="NCBI Taxonomy" id="158543"/>
    <lineage>
        <taxon>Eukaryota</taxon>
        <taxon>Viridiplantae</taxon>
        <taxon>Streptophyta</taxon>
        <taxon>Embryophyta</taxon>
        <taxon>Tracheophyta</taxon>
        <taxon>Spermatophyta</taxon>
        <taxon>Magnoliopsida</taxon>
        <taxon>Magnoliidae</taxon>
        <taxon>Piperales</taxon>
        <taxon>Aristolochiaceae</taxon>
        <taxon>Aristolochia</taxon>
    </lineage>
</organism>
<evidence type="ECO:0000256" key="11">
    <source>
        <dbReference type="SAM" id="SignalP"/>
    </source>
</evidence>
<evidence type="ECO:0000313" key="13">
    <source>
        <dbReference type="EMBL" id="KAG9447778.1"/>
    </source>
</evidence>
<dbReference type="SUPFAM" id="SSF82153">
    <property type="entry name" value="FAS1 domain"/>
    <property type="match status" value="1"/>
</dbReference>
<dbReference type="PANTHER" id="PTHR32077:SF54">
    <property type="entry name" value="FASCICLIN-LIKE ARABINOGALACTAN PROTEIN 13-RELATED"/>
    <property type="match status" value="1"/>
</dbReference>
<accession>A0AAV7EG83</accession>
<evidence type="ECO:0000256" key="3">
    <source>
        <dbReference type="ARBA" id="ARBA00022475"/>
    </source>
</evidence>
<name>A0AAV7EG83_ARIFI</name>
<dbReference type="InterPro" id="IPR036378">
    <property type="entry name" value="FAS1_dom_sf"/>
</dbReference>
<evidence type="ECO:0000256" key="6">
    <source>
        <dbReference type="ARBA" id="ARBA00022974"/>
    </source>
</evidence>
<keyword evidence="4" id="KW-0336">GPI-anchor</keyword>
<reference evidence="13 14" key="1">
    <citation type="submission" date="2021-07" db="EMBL/GenBank/DDBJ databases">
        <title>The Aristolochia fimbriata genome: insights into angiosperm evolution, floral development and chemical biosynthesis.</title>
        <authorList>
            <person name="Jiao Y."/>
        </authorList>
    </citation>
    <scope>NUCLEOTIDE SEQUENCE [LARGE SCALE GENOMIC DNA]</scope>
    <source>
        <strain evidence="13">IBCAS-2021</strain>
        <tissue evidence="13">Leaf</tissue>
    </source>
</reference>
<feature type="signal peptide" evidence="11">
    <location>
        <begin position="1"/>
        <end position="22"/>
    </location>
</feature>
<dbReference type="Pfam" id="PF02469">
    <property type="entry name" value="Fasciclin"/>
    <property type="match status" value="1"/>
</dbReference>
<dbReference type="FunFam" id="2.30.180.10:FF:000006">
    <property type="entry name" value="Fasciclin-like arabinogalactan protein 11"/>
    <property type="match status" value="1"/>
</dbReference>
<gene>
    <name evidence="13" type="ORF">H6P81_013906</name>
</gene>
<evidence type="ECO:0000313" key="14">
    <source>
        <dbReference type="Proteomes" id="UP000825729"/>
    </source>
</evidence>
<evidence type="ECO:0000256" key="10">
    <source>
        <dbReference type="SAM" id="MobiDB-lite"/>
    </source>
</evidence>
<comment type="caution">
    <text evidence="13">The sequence shown here is derived from an EMBL/GenBank/DDBJ whole genome shotgun (WGS) entry which is preliminary data.</text>
</comment>
<keyword evidence="4" id="KW-0449">Lipoprotein</keyword>
<dbReference type="GO" id="GO:0009834">
    <property type="term" value="P:plant-type secondary cell wall biogenesis"/>
    <property type="evidence" value="ECO:0007669"/>
    <property type="project" value="TreeGrafter"/>
</dbReference>
<feature type="domain" description="FAS1" evidence="12">
    <location>
        <begin position="33"/>
        <end position="178"/>
    </location>
</feature>
<protein>
    <recommendedName>
        <fullName evidence="12">FAS1 domain-containing protein</fullName>
    </recommendedName>
</protein>
<evidence type="ECO:0000259" key="12">
    <source>
        <dbReference type="PROSITE" id="PS50213"/>
    </source>
</evidence>
<feature type="compositionally biased region" description="Polar residues" evidence="10">
    <location>
        <begin position="221"/>
        <end position="230"/>
    </location>
</feature>
<dbReference type="PANTHER" id="PTHR32077">
    <property type="entry name" value="FASCICLIN-LIKE ARABINOGALACTAN PROTEIN"/>
    <property type="match status" value="1"/>
</dbReference>
<keyword evidence="7" id="KW-0472">Membrane</keyword>
<dbReference type="PROSITE" id="PS50213">
    <property type="entry name" value="FAS1"/>
    <property type="match status" value="1"/>
</dbReference>
<dbReference type="GO" id="GO:0098552">
    <property type="term" value="C:side of membrane"/>
    <property type="evidence" value="ECO:0007669"/>
    <property type="project" value="UniProtKB-KW"/>
</dbReference>
<comment type="subcellular location">
    <subcellularLocation>
        <location evidence="1">Cell membrane</location>
        <topology evidence="1">Lipid-anchor</topology>
        <topology evidence="1">GPI-anchor</topology>
    </subcellularLocation>
</comment>
<dbReference type="InterPro" id="IPR000782">
    <property type="entry name" value="FAS1_domain"/>
</dbReference>
<evidence type="ECO:0000256" key="5">
    <source>
        <dbReference type="ARBA" id="ARBA00022729"/>
    </source>
</evidence>
<proteinExistence type="inferred from homology"/>
<evidence type="ECO:0000256" key="2">
    <source>
        <dbReference type="ARBA" id="ARBA00007843"/>
    </source>
</evidence>
<dbReference type="SMART" id="SM00554">
    <property type="entry name" value="FAS1"/>
    <property type="match status" value="1"/>
</dbReference>
<dbReference type="Gene3D" id="2.30.180.10">
    <property type="entry name" value="FAS1 domain"/>
    <property type="match status" value="1"/>
</dbReference>
<evidence type="ECO:0000256" key="8">
    <source>
        <dbReference type="ARBA" id="ARBA00023180"/>
    </source>
</evidence>
<dbReference type="EMBL" id="JAINDJ010000005">
    <property type="protein sequence ID" value="KAG9447778.1"/>
    <property type="molecule type" value="Genomic_DNA"/>
</dbReference>
<dbReference type="AlphaFoldDB" id="A0AAV7EG83"/>
<comment type="similarity">
    <text evidence="2">Belongs to the fasciclin-like AGP family.</text>
</comment>
<keyword evidence="6" id="KW-0654">Proteoglycan</keyword>
<dbReference type="GO" id="GO:0005886">
    <property type="term" value="C:plasma membrane"/>
    <property type="evidence" value="ECO:0007669"/>
    <property type="project" value="UniProtKB-SubCell"/>
</dbReference>
<keyword evidence="14" id="KW-1185">Reference proteome</keyword>
<feature type="compositionally biased region" description="Low complexity" evidence="10">
    <location>
        <begin position="189"/>
        <end position="206"/>
    </location>
</feature>
<sequence>MPGSLYLSLALVFVALIGSVAAQSAPAPGPSGPINVTGILDKGGQYTTLIRLLGATQIASQIENQLNNSNQGMTLFAPTDNAFNNLKPGTLNGLDTQQQVALLLYHLLPKFYRLVDLETVSNPVRTQASGNGGGLYLLNFISTTQNQVNVSTGIVETQLNNALRSVFPFAVYQLDTVLLPADLFGAKPPAASTPATPAGSPSSSKSPSPPKPKSSEGPSSDQPSAGSRATSALGWGPVLFLVASGVAEALL</sequence>
<feature type="region of interest" description="Disordered" evidence="10">
    <location>
        <begin position="189"/>
        <end position="231"/>
    </location>
</feature>
<evidence type="ECO:0000256" key="1">
    <source>
        <dbReference type="ARBA" id="ARBA00004609"/>
    </source>
</evidence>
<evidence type="ECO:0000256" key="9">
    <source>
        <dbReference type="ARBA" id="ARBA00024686"/>
    </source>
</evidence>
<keyword evidence="8" id="KW-0325">Glycoprotein</keyword>
<feature type="chain" id="PRO_5043653050" description="FAS1 domain-containing protein" evidence="11">
    <location>
        <begin position="23"/>
        <end position="251"/>
    </location>
</feature>
<comment type="function">
    <text evidence="9">May be a cell surface adhesion protein.</text>
</comment>
<dbReference type="InterPro" id="IPR045003">
    <property type="entry name" value="FLA_A"/>
</dbReference>